<dbReference type="InterPro" id="IPR016039">
    <property type="entry name" value="Thiolase-like"/>
</dbReference>
<evidence type="ECO:0000256" key="2">
    <source>
        <dbReference type="ARBA" id="ARBA00023315"/>
    </source>
</evidence>
<dbReference type="PANTHER" id="PTHR34069:SF2">
    <property type="entry name" value="BETA-KETOACYL-[ACYL-CARRIER-PROTEIN] SYNTHASE III"/>
    <property type="match status" value="1"/>
</dbReference>
<evidence type="ECO:0000313" key="6">
    <source>
        <dbReference type="Proteomes" id="UP000321580"/>
    </source>
</evidence>
<keyword evidence="6" id="KW-1185">Reference proteome</keyword>
<evidence type="ECO:0000313" key="5">
    <source>
        <dbReference type="EMBL" id="TXB62769.1"/>
    </source>
</evidence>
<evidence type="ECO:0000256" key="1">
    <source>
        <dbReference type="ARBA" id="ARBA00022679"/>
    </source>
</evidence>
<protein>
    <submittedName>
        <fullName evidence="5">Ketoacyl-ACP synthase III</fullName>
    </submittedName>
</protein>
<dbReference type="AlphaFoldDB" id="A0A5C6RLH9"/>
<dbReference type="GO" id="GO:0006633">
    <property type="term" value="P:fatty acid biosynthetic process"/>
    <property type="evidence" value="ECO:0007669"/>
    <property type="project" value="InterPro"/>
</dbReference>
<dbReference type="GO" id="GO:0004315">
    <property type="term" value="F:3-oxoacyl-[acyl-carrier-protein] synthase activity"/>
    <property type="evidence" value="ECO:0007669"/>
    <property type="project" value="InterPro"/>
</dbReference>
<evidence type="ECO:0000259" key="3">
    <source>
        <dbReference type="Pfam" id="PF08541"/>
    </source>
</evidence>
<dbReference type="RefSeq" id="WP_147167871.1">
    <property type="nucleotide sequence ID" value="NZ_VOOR01000024.1"/>
</dbReference>
<dbReference type="Pfam" id="PF08541">
    <property type="entry name" value="ACP_syn_III_C"/>
    <property type="match status" value="1"/>
</dbReference>
<gene>
    <name evidence="5" type="ORF">FRY97_12465</name>
</gene>
<proteinExistence type="predicted"/>
<comment type="caution">
    <text evidence="5">The sequence shown here is derived from an EMBL/GenBank/DDBJ whole genome shotgun (WGS) entry which is preliminary data.</text>
</comment>
<accession>A0A5C6RLH9</accession>
<sequence>MRNAYIRSVGAYAPEQVIPNSWFNEQLGEDVDTWLRENVAIFERRWCAPDESTADLSEKAARVALDRAGLQPEDLDLIIISTDTPEFVSPSTSAVVQDRLGAANAGTFDINTACAGFVTAMDIGTKYIRSDEQYANVLVIGAYAMSKYLNKADKKTVTLFADGAGAVVLQATEAPGAGYLHSELLTEGQYNEWMGIYGGGAKMPVTHEVIDRHEHQLQFVRRFPKALNPQIWTRMANNLSERAGVSAAEVDHFFITQININSIRETMEMLGQPMSKAHTVMHNFGYTGSACIPMAFNQAYEEGKLKDGQLAYFIGSGGGLAFASASFRFGASLEK</sequence>
<reference evidence="5 6" key="1">
    <citation type="submission" date="2019-08" db="EMBL/GenBank/DDBJ databases">
        <title>Genome of Phaeodactylibacter luteus.</title>
        <authorList>
            <person name="Bowman J.P."/>
        </authorList>
    </citation>
    <scope>NUCLEOTIDE SEQUENCE [LARGE SCALE GENOMIC DNA]</scope>
    <source>
        <strain evidence="5 6">KCTC 42180</strain>
    </source>
</reference>
<dbReference type="OrthoDB" id="1704808at2"/>
<dbReference type="Gene3D" id="3.40.47.10">
    <property type="match status" value="1"/>
</dbReference>
<dbReference type="InterPro" id="IPR013751">
    <property type="entry name" value="ACP_syn_III_N"/>
</dbReference>
<dbReference type="Proteomes" id="UP000321580">
    <property type="component" value="Unassembled WGS sequence"/>
</dbReference>
<keyword evidence="1" id="KW-0808">Transferase</keyword>
<dbReference type="PANTHER" id="PTHR34069">
    <property type="entry name" value="3-OXOACYL-[ACYL-CARRIER-PROTEIN] SYNTHASE 3"/>
    <property type="match status" value="1"/>
</dbReference>
<keyword evidence="2" id="KW-0012">Acyltransferase</keyword>
<dbReference type="CDD" id="cd00830">
    <property type="entry name" value="KAS_III"/>
    <property type="match status" value="1"/>
</dbReference>
<dbReference type="Pfam" id="PF08545">
    <property type="entry name" value="ACP_syn_III"/>
    <property type="match status" value="1"/>
</dbReference>
<feature type="domain" description="Beta-ketoacyl-[acyl-carrier-protein] synthase III N-terminal" evidence="4">
    <location>
        <begin position="108"/>
        <end position="188"/>
    </location>
</feature>
<dbReference type="SUPFAM" id="SSF53901">
    <property type="entry name" value="Thiolase-like"/>
    <property type="match status" value="1"/>
</dbReference>
<dbReference type="InterPro" id="IPR013747">
    <property type="entry name" value="ACP_syn_III_C"/>
</dbReference>
<dbReference type="EMBL" id="VOOR01000024">
    <property type="protein sequence ID" value="TXB62769.1"/>
    <property type="molecule type" value="Genomic_DNA"/>
</dbReference>
<feature type="domain" description="Beta-ketoacyl-[acyl-carrier-protein] synthase III C-terminal" evidence="3">
    <location>
        <begin position="241"/>
        <end position="328"/>
    </location>
</feature>
<name>A0A5C6RLH9_9BACT</name>
<organism evidence="5 6">
    <name type="scientific">Phaeodactylibacter luteus</name>
    <dbReference type="NCBI Taxonomy" id="1564516"/>
    <lineage>
        <taxon>Bacteria</taxon>
        <taxon>Pseudomonadati</taxon>
        <taxon>Bacteroidota</taxon>
        <taxon>Saprospiria</taxon>
        <taxon>Saprospirales</taxon>
        <taxon>Haliscomenobacteraceae</taxon>
        <taxon>Phaeodactylibacter</taxon>
    </lineage>
</organism>
<dbReference type="GO" id="GO:0044550">
    <property type="term" value="P:secondary metabolite biosynthetic process"/>
    <property type="evidence" value="ECO:0007669"/>
    <property type="project" value="TreeGrafter"/>
</dbReference>
<evidence type="ECO:0000259" key="4">
    <source>
        <dbReference type="Pfam" id="PF08545"/>
    </source>
</evidence>